<dbReference type="Proteomes" id="UP000712281">
    <property type="component" value="Unassembled WGS sequence"/>
</dbReference>
<evidence type="ECO:0000313" key="2">
    <source>
        <dbReference type="EMBL" id="KAF2618161.1"/>
    </source>
</evidence>
<dbReference type="Gene3D" id="1.10.510.10">
    <property type="entry name" value="Transferase(Phosphotransferase) domain 1"/>
    <property type="match status" value="1"/>
</dbReference>
<sequence length="115" mass="13051">MCRCFKTNELNEKSDIYSFGVVLLEMVTGKIVIFDSETKRVHVSDWVVSILKSTNDVSNVVDSKMGEDFDANSVWKIVELALASVSQNVAERPNMQQIVRGLKECLQREESNKNH</sequence>
<dbReference type="InterPro" id="IPR011009">
    <property type="entry name" value="Kinase-like_dom_sf"/>
</dbReference>
<evidence type="ECO:0000313" key="3">
    <source>
        <dbReference type="Proteomes" id="UP000712281"/>
    </source>
</evidence>
<dbReference type="InterPro" id="IPR001245">
    <property type="entry name" value="Ser-Thr/Tyr_kinase_cat_dom"/>
</dbReference>
<feature type="domain" description="Serine-threonine/tyrosine-protein kinase catalytic" evidence="1">
    <location>
        <begin position="4"/>
        <end position="101"/>
    </location>
</feature>
<protein>
    <recommendedName>
        <fullName evidence="1">Serine-threonine/tyrosine-protein kinase catalytic domain-containing protein</fullName>
    </recommendedName>
</protein>
<dbReference type="AlphaFoldDB" id="A0A8S9MJT1"/>
<dbReference type="OrthoDB" id="2013020at2759"/>
<dbReference type="PANTHER" id="PTHR45631">
    <property type="entry name" value="OS07G0107800 PROTEIN-RELATED"/>
    <property type="match status" value="1"/>
</dbReference>
<organism evidence="2 3">
    <name type="scientific">Brassica cretica</name>
    <name type="common">Mustard</name>
    <dbReference type="NCBI Taxonomy" id="69181"/>
    <lineage>
        <taxon>Eukaryota</taxon>
        <taxon>Viridiplantae</taxon>
        <taxon>Streptophyta</taxon>
        <taxon>Embryophyta</taxon>
        <taxon>Tracheophyta</taxon>
        <taxon>Spermatophyta</taxon>
        <taxon>Magnoliopsida</taxon>
        <taxon>eudicotyledons</taxon>
        <taxon>Gunneridae</taxon>
        <taxon>Pentapetalae</taxon>
        <taxon>rosids</taxon>
        <taxon>malvids</taxon>
        <taxon>Brassicales</taxon>
        <taxon>Brassicaceae</taxon>
        <taxon>Brassiceae</taxon>
        <taxon>Brassica</taxon>
    </lineage>
</organism>
<proteinExistence type="predicted"/>
<gene>
    <name evidence="2" type="ORF">F2Q68_00038364</name>
</gene>
<accession>A0A8S9MJT1</accession>
<dbReference type="Pfam" id="PF07714">
    <property type="entry name" value="PK_Tyr_Ser-Thr"/>
    <property type="match status" value="1"/>
</dbReference>
<dbReference type="GO" id="GO:0004672">
    <property type="term" value="F:protein kinase activity"/>
    <property type="evidence" value="ECO:0007669"/>
    <property type="project" value="InterPro"/>
</dbReference>
<comment type="caution">
    <text evidence="2">The sequence shown here is derived from an EMBL/GenBank/DDBJ whole genome shotgun (WGS) entry which is preliminary data.</text>
</comment>
<evidence type="ECO:0000259" key="1">
    <source>
        <dbReference type="Pfam" id="PF07714"/>
    </source>
</evidence>
<name>A0A8S9MJT1_BRACR</name>
<dbReference type="EMBL" id="QGKW02000007">
    <property type="protein sequence ID" value="KAF2618161.1"/>
    <property type="molecule type" value="Genomic_DNA"/>
</dbReference>
<reference evidence="2" key="1">
    <citation type="submission" date="2019-12" db="EMBL/GenBank/DDBJ databases">
        <title>Genome sequencing and annotation of Brassica cretica.</title>
        <authorList>
            <person name="Studholme D.J."/>
            <person name="Sarris P.F."/>
        </authorList>
    </citation>
    <scope>NUCLEOTIDE SEQUENCE</scope>
    <source>
        <strain evidence="2">PFS-001/15</strain>
        <tissue evidence="2">Leaf</tissue>
    </source>
</reference>
<dbReference type="SUPFAM" id="SSF56112">
    <property type="entry name" value="Protein kinase-like (PK-like)"/>
    <property type="match status" value="1"/>
</dbReference>
<dbReference type="PANTHER" id="PTHR45631:SF109">
    <property type="entry name" value="PROTEIN KINASE DOMAIN-CONTAINING PROTEIN"/>
    <property type="match status" value="1"/>
</dbReference>